<dbReference type="InterPro" id="IPR036388">
    <property type="entry name" value="WH-like_DNA-bd_sf"/>
</dbReference>
<dbReference type="RefSeq" id="WP_301810982.1">
    <property type="nucleotide sequence ID" value="NZ_JAUJZH010000011.1"/>
</dbReference>
<dbReference type="Gene3D" id="1.10.10.10">
    <property type="entry name" value="Winged helix-like DNA-binding domain superfamily/Winged helix DNA-binding domain"/>
    <property type="match status" value="1"/>
</dbReference>
<name>A0ABT8S4S9_9BURK</name>
<evidence type="ECO:0000313" key="1">
    <source>
        <dbReference type="EMBL" id="MDO1533924.1"/>
    </source>
</evidence>
<comment type="caution">
    <text evidence="1">The sequence shown here is derived from an EMBL/GenBank/DDBJ whole genome shotgun (WGS) entry which is preliminary data.</text>
</comment>
<dbReference type="Pfam" id="PF12840">
    <property type="entry name" value="HTH_20"/>
    <property type="match status" value="1"/>
</dbReference>
<organism evidence="1 2">
    <name type="scientific">Variovorax ginsengisoli</name>
    <dbReference type="NCBI Taxonomy" id="363844"/>
    <lineage>
        <taxon>Bacteria</taxon>
        <taxon>Pseudomonadati</taxon>
        <taxon>Pseudomonadota</taxon>
        <taxon>Betaproteobacteria</taxon>
        <taxon>Burkholderiales</taxon>
        <taxon>Comamonadaceae</taxon>
        <taxon>Variovorax</taxon>
    </lineage>
</organism>
<accession>A0ABT8S4S9</accession>
<proteinExistence type="predicted"/>
<sequence length="223" mass="24216">MTPSATTTADRILLLLKSRGPMSTAALAAALQTTTEAVRQQVHKLAEAGLVRGVAEAPSGVGRPGQAWSLSARGHARFPDRHAELTRQLVDTVREVFGEAGLEQLIARREEASRASYLEACRDLPDLAPRLRKLAALRDQEGYMARLEADGDDWLLIEDHCPICVAAEACQGFCRSELALFREVAGPQGHLRREEHLIAGARRCVYRITPVTGAQPKMGDTAG</sequence>
<protein>
    <submittedName>
        <fullName evidence="1">Helix-turn-helix domain-containing protein</fullName>
    </submittedName>
</protein>
<dbReference type="EMBL" id="JAUKVY010000011">
    <property type="protein sequence ID" value="MDO1533924.1"/>
    <property type="molecule type" value="Genomic_DNA"/>
</dbReference>
<dbReference type="SUPFAM" id="SSF46785">
    <property type="entry name" value="Winged helix' DNA-binding domain"/>
    <property type="match status" value="1"/>
</dbReference>
<evidence type="ECO:0000313" key="2">
    <source>
        <dbReference type="Proteomes" id="UP001169027"/>
    </source>
</evidence>
<keyword evidence="2" id="KW-1185">Reference proteome</keyword>
<dbReference type="Proteomes" id="UP001169027">
    <property type="component" value="Unassembled WGS sequence"/>
</dbReference>
<reference evidence="1" key="1">
    <citation type="submission" date="2023-06" db="EMBL/GenBank/DDBJ databases">
        <authorList>
            <person name="Jiang Y."/>
            <person name="Liu Q."/>
        </authorList>
    </citation>
    <scope>NUCLEOTIDE SEQUENCE</scope>
    <source>
        <strain evidence="1">CGMCC 1.12090</strain>
    </source>
</reference>
<dbReference type="InterPro" id="IPR036390">
    <property type="entry name" value="WH_DNA-bd_sf"/>
</dbReference>
<gene>
    <name evidence="1" type="ORF">Q2T77_16680</name>
</gene>